<evidence type="ECO:0000256" key="1">
    <source>
        <dbReference type="ARBA" id="ARBA00023231"/>
    </source>
</evidence>
<protein>
    <submittedName>
        <fullName evidence="4">NifB/NifX family molybdenum-iron cluster-binding protein</fullName>
    </submittedName>
</protein>
<proteinExistence type="predicted"/>
<reference evidence="4 5" key="1">
    <citation type="submission" date="2024-07" db="EMBL/GenBank/DDBJ databases">
        <title>Uliginosibacterium flavum JJ3220;KACC:17644.</title>
        <authorList>
            <person name="Kim M.K."/>
        </authorList>
    </citation>
    <scope>NUCLEOTIDE SEQUENCE [LARGE SCALE GENOMIC DNA]</scope>
    <source>
        <strain evidence="4 5">KACC:17644</strain>
    </source>
</reference>
<evidence type="ECO:0000256" key="2">
    <source>
        <dbReference type="SAM" id="MobiDB-lite"/>
    </source>
</evidence>
<dbReference type="RefSeq" id="WP_354599802.1">
    <property type="nucleotide sequence ID" value="NZ_JBEWZI010000003.1"/>
</dbReference>
<name>A0ABV2THF8_9RHOO</name>
<dbReference type="Pfam" id="PF02579">
    <property type="entry name" value="Nitro_FeMo-Co"/>
    <property type="match status" value="1"/>
</dbReference>
<dbReference type="Proteomes" id="UP001549691">
    <property type="component" value="Unassembled WGS sequence"/>
</dbReference>
<dbReference type="InterPro" id="IPR003731">
    <property type="entry name" value="Di-Nase_FeMo-co_biosynth"/>
</dbReference>
<dbReference type="InterPro" id="IPR036105">
    <property type="entry name" value="DiNase_FeMo-co_biosyn_sf"/>
</dbReference>
<comment type="caution">
    <text evidence="4">The sequence shown here is derived from an EMBL/GenBank/DDBJ whole genome shotgun (WGS) entry which is preliminary data.</text>
</comment>
<feature type="domain" description="Dinitrogenase iron-molybdenum cofactor biosynthesis" evidence="3">
    <location>
        <begin position="15"/>
        <end position="95"/>
    </location>
</feature>
<organism evidence="4 5">
    <name type="scientific">Uliginosibacterium flavum</name>
    <dbReference type="NCBI Taxonomy" id="1396831"/>
    <lineage>
        <taxon>Bacteria</taxon>
        <taxon>Pseudomonadati</taxon>
        <taxon>Pseudomonadota</taxon>
        <taxon>Betaproteobacteria</taxon>
        <taxon>Rhodocyclales</taxon>
        <taxon>Zoogloeaceae</taxon>
        <taxon>Uliginosibacterium</taxon>
    </lineage>
</organism>
<keyword evidence="5" id="KW-1185">Reference proteome</keyword>
<gene>
    <name evidence="4" type="ORF">ABXR19_03995</name>
</gene>
<feature type="compositionally biased region" description="Gly residues" evidence="2">
    <location>
        <begin position="171"/>
        <end position="190"/>
    </location>
</feature>
<evidence type="ECO:0000259" key="3">
    <source>
        <dbReference type="Pfam" id="PF02579"/>
    </source>
</evidence>
<dbReference type="Gene3D" id="3.30.420.130">
    <property type="entry name" value="Dinitrogenase iron-molybdenum cofactor biosynthesis domain"/>
    <property type="match status" value="1"/>
</dbReference>
<dbReference type="SUPFAM" id="SSF53146">
    <property type="entry name" value="Nitrogenase accessory factor-like"/>
    <property type="match status" value="1"/>
</dbReference>
<feature type="region of interest" description="Disordered" evidence="2">
    <location>
        <begin position="166"/>
        <end position="190"/>
    </location>
</feature>
<evidence type="ECO:0000313" key="4">
    <source>
        <dbReference type="EMBL" id="MET7013339.1"/>
    </source>
</evidence>
<accession>A0ABV2THF8</accession>
<sequence>MKLCIPVAAPEGLASMIEADFGAAQHLIILDSDSDTFHAVDRNSPEQVSDEIIGGIEGIFCNEIHPRLLVQLQQNGVHVFGVEPGSVAEVLAQFRAGELEPLPRFSPPQEGGGCCGGHDHGAAEVEHECCGGANHADDHECCGGKGHAEDDHECCGGKGHDHAGHEHGKEGGCGGGGQGRKQGGGCGCAH</sequence>
<keyword evidence="1" id="KW-0535">Nitrogen fixation</keyword>
<dbReference type="EMBL" id="JBEWZI010000003">
    <property type="protein sequence ID" value="MET7013339.1"/>
    <property type="molecule type" value="Genomic_DNA"/>
</dbReference>
<evidence type="ECO:0000313" key="5">
    <source>
        <dbReference type="Proteomes" id="UP001549691"/>
    </source>
</evidence>